<dbReference type="EMBL" id="CM039438">
    <property type="protein sequence ID" value="KAI4300432.1"/>
    <property type="molecule type" value="Genomic_DNA"/>
</dbReference>
<organism evidence="1 2">
    <name type="scientific">Bauhinia variegata</name>
    <name type="common">Purple orchid tree</name>
    <name type="synonym">Phanera variegata</name>
    <dbReference type="NCBI Taxonomy" id="167791"/>
    <lineage>
        <taxon>Eukaryota</taxon>
        <taxon>Viridiplantae</taxon>
        <taxon>Streptophyta</taxon>
        <taxon>Embryophyta</taxon>
        <taxon>Tracheophyta</taxon>
        <taxon>Spermatophyta</taxon>
        <taxon>Magnoliopsida</taxon>
        <taxon>eudicotyledons</taxon>
        <taxon>Gunneridae</taxon>
        <taxon>Pentapetalae</taxon>
        <taxon>rosids</taxon>
        <taxon>fabids</taxon>
        <taxon>Fabales</taxon>
        <taxon>Fabaceae</taxon>
        <taxon>Cercidoideae</taxon>
        <taxon>Cercideae</taxon>
        <taxon>Bauhiniinae</taxon>
        <taxon>Bauhinia</taxon>
    </lineage>
</organism>
<dbReference type="Proteomes" id="UP000828941">
    <property type="component" value="Chromosome 13"/>
</dbReference>
<evidence type="ECO:0000313" key="1">
    <source>
        <dbReference type="EMBL" id="KAI4300432.1"/>
    </source>
</evidence>
<keyword evidence="2" id="KW-1185">Reference proteome</keyword>
<sequence>MMAQKHLHELLKEDQEPFLLKEYVSSRRTQVKRPIPKTNLQVTKRKSIHQTSHFPGNLCKNACFYSFGDTPDLRKSPLFELASPVKSPCKSPNAIFLHIPARTAALLLEAALRIQKQSTSSKTKTQNKNNGFGLLGSLFRRLTQRNRNRKKEIEGHGVKVSVKDILRWDSPAGRKKISNGSKQQEQEKMQSHKEKKSSDVNAREMGFSCSSIGRFSSAIWSESNEDKSLDVETSTSGHSDDESEEIDYVSKQKHNMDCVCCDDGFCESPFRFVLQRSPSSGCRTPELPSPVSSPSCRRTEDKDNNNGAESLKNFQSGEEEEDKEQCSPVSVLDPPFEDDDDGHENDDGFDLECSYAIVQRTKQQLLYKLRRFEKLAELDPVELEKRMLEQEDDDETIMEEDECEDGYDDDRVTSDKEKDFEGLWVESIFCHDRRQIPEDLKRLVSDLIMEEEREANLLEDRETVMKRVRKRLEMWKEVESNTIDMMIEEDFCREDDQWKKNGEKSSELARELELAILSFLVEEFSEELLCLRG</sequence>
<evidence type="ECO:0000313" key="2">
    <source>
        <dbReference type="Proteomes" id="UP000828941"/>
    </source>
</evidence>
<accession>A0ACB9KT50</accession>
<protein>
    <submittedName>
        <fullName evidence="1">Uncharacterized protein</fullName>
    </submittedName>
</protein>
<reference evidence="1 2" key="1">
    <citation type="journal article" date="2022" name="DNA Res.">
        <title>Chromosomal-level genome assembly of the orchid tree Bauhinia variegata (Leguminosae; Cercidoideae) supports the allotetraploid origin hypothesis of Bauhinia.</title>
        <authorList>
            <person name="Zhong Y."/>
            <person name="Chen Y."/>
            <person name="Zheng D."/>
            <person name="Pang J."/>
            <person name="Liu Y."/>
            <person name="Luo S."/>
            <person name="Meng S."/>
            <person name="Qian L."/>
            <person name="Wei D."/>
            <person name="Dai S."/>
            <person name="Zhou R."/>
        </authorList>
    </citation>
    <scope>NUCLEOTIDE SEQUENCE [LARGE SCALE GENOMIC DNA]</scope>
    <source>
        <strain evidence="1">BV-YZ2020</strain>
    </source>
</reference>
<gene>
    <name evidence="1" type="ORF">L6164_033813</name>
</gene>
<name>A0ACB9KT50_BAUVA</name>
<comment type="caution">
    <text evidence="1">The sequence shown here is derived from an EMBL/GenBank/DDBJ whole genome shotgun (WGS) entry which is preliminary data.</text>
</comment>
<proteinExistence type="predicted"/>